<proteinExistence type="predicted"/>
<dbReference type="VEuPathDB" id="FungiDB:I7I52_03903"/>
<keyword evidence="1" id="KW-1133">Transmembrane helix</keyword>
<evidence type="ECO:0000256" key="1">
    <source>
        <dbReference type="SAM" id="Phobius"/>
    </source>
</evidence>
<evidence type="ECO:0000313" key="2">
    <source>
        <dbReference type="EMBL" id="KAG5305293.1"/>
    </source>
</evidence>
<keyword evidence="1" id="KW-0472">Membrane</keyword>
<organism evidence="2 3">
    <name type="scientific">Ajellomyces capsulatus</name>
    <name type="common">Darling's disease fungus</name>
    <name type="synonym">Histoplasma capsulatum</name>
    <dbReference type="NCBI Taxonomy" id="5037"/>
    <lineage>
        <taxon>Eukaryota</taxon>
        <taxon>Fungi</taxon>
        <taxon>Dikarya</taxon>
        <taxon>Ascomycota</taxon>
        <taxon>Pezizomycotina</taxon>
        <taxon>Eurotiomycetes</taxon>
        <taxon>Eurotiomycetidae</taxon>
        <taxon>Onygenales</taxon>
        <taxon>Ajellomycetaceae</taxon>
        <taxon>Histoplasma</taxon>
    </lineage>
</organism>
<dbReference type="Proteomes" id="UP000670092">
    <property type="component" value="Unassembled WGS sequence"/>
</dbReference>
<sequence length="119" mass="14050">MNRPYEISGTSKPRTCLASMRSMRPDIGRVSAWRRSLTEGQGAMPYLHAKGLVERKVSPSQPLKPHRPASCRYRQLHCALHFHCIFTKHRCTKTQLYRLLSVFIHWICPYLFSFIFFYF</sequence>
<comment type="caution">
    <text evidence="2">The sequence shown here is derived from an EMBL/GenBank/DDBJ whole genome shotgun (WGS) entry which is preliminary data.</text>
</comment>
<evidence type="ECO:0000313" key="3">
    <source>
        <dbReference type="Proteomes" id="UP000670092"/>
    </source>
</evidence>
<feature type="transmembrane region" description="Helical" evidence="1">
    <location>
        <begin position="96"/>
        <end position="118"/>
    </location>
</feature>
<keyword evidence="1" id="KW-0812">Transmembrane</keyword>
<dbReference type="AlphaFoldDB" id="A0A8H7ZCM3"/>
<dbReference type="EMBL" id="JAEVHI010000001">
    <property type="protein sequence ID" value="KAG5305293.1"/>
    <property type="molecule type" value="Genomic_DNA"/>
</dbReference>
<protein>
    <submittedName>
        <fullName evidence="2">Uncharacterized protein</fullName>
    </submittedName>
</protein>
<gene>
    <name evidence="2" type="ORF">I7I52_03903</name>
</gene>
<reference evidence="2 3" key="1">
    <citation type="submission" date="2021-01" db="EMBL/GenBank/DDBJ databases">
        <title>Chromosome-level genome assembly of a human fungal pathogen reveals clustering of transcriptionally co-regulated genes.</title>
        <authorList>
            <person name="Voorhies M."/>
            <person name="Cohen S."/>
            <person name="Shea T.P."/>
            <person name="Petrus S."/>
            <person name="Munoz J.F."/>
            <person name="Poplawski S."/>
            <person name="Goldman W.E."/>
            <person name="Michael T."/>
            <person name="Cuomo C.A."/>
            <person name="Sil A."/>
            <person name="Beyhan S."/>
        </authorList>
    </citation>
    <scope>NUCLEOTIDE SEQUENCE [LARGE SCALE GENOMIC DNA]</scope>
    <source>
        <strain evidence="2 3">G184AR</strain>
    </source>
</reference>
<accession>A0A8H7ZCM3</accession>
<name>A0A8H7ZCM3_AJECA</name>